<dbReference type="EMBL" id="JAVREV010000011">
    <property type="protein sequence ID" value="MDT0444818.1"/>
    <property type="molecule type" value="Genomic_DNA"/>
</dbReference>
<keyword evidence="2" id="KW-1133">Transmembrane helix</keyword>
<feature type="domain" description="DUF6286" evidence="3">
    <location>
        <begin position="90"/>
        <end position="194"/>
    </location>
</feature>
<keyword evidence="5" id="KW-1185">Reference proteome</keyword>
<feature type="transmembrane region" description="Helical" evidence="2">
    <location>
        <begin position="33"/>
        <end position="52"/>
    </location>
</feature>
<evidence type="ECO:0000256" key="1">
    <source>
        <dbReference type="SAM" id="MobiDB-lite"/>
    </source>
</evidence>
<evidence type="ECO:0000259" key="3">
    <source>
        <dbReference type="Pfam" id="PF19803"/>
    </source>
</evidence>
<reference evidence="5" key="1">
    <citation type="submission" date="2023-07" db="EMBL/GenBank/DDBJ databases">
        <title>30 novel species of actinomycetes from the DSMZ collection.</title>
        <authorList>
            <person name="Nouioui I."/>
        </authorList>
    </citation>
    <scope>NUCLEOTIDE SEQUENCE [LARGE SCALE GENOMIC DNA]</scope>
    <source>
        <strain evidence="5">DSM 41886</strain>
    </source>
</reference>
<dbReference type="Pfam" id="PF19803">
    <property type="entry name" value="DUF6286"/>
    <property type="match status" value="1"/>
</dbReference>
<feature type="region of interest" description="Disordered" evidence="1">
    <location>
        <begin position="1"/>
        <end position="22"/>
    </location>
</feature>
<evidence type="ECO:0000313" key="5">
    <source>
        <dbReference type="Proteomes" id="UP001183615"/>
    </source>
</evidence>
<comment type="caution">
    <text evidence="4">The sequence shown here is derived from an EMBL/GenBank/DDBJ whole genome shotgun (WGS) entry which is preliminary data.</text>
</comment>
<feature type="transmembrane region" description="Helical" evidence="2">
    <location>
        <begin position="79"/>
        <end position="108"/>
    </location>
</feature>
<sequence length="199" mass="21156">MTAEAPAGPAEEPAEPGGGVAAGRFWSERRGPAALVAVVLMGASGLLLYDVVSVRAGRPAASWRRTLADDLAARPLDDAWVVVAAAAAVLAGVWLIVLAVTPGLRGLLPMRRDSELMRPGIERGAAAAVLRHRALEVSGVRSVRVNVGRRRVRALAEAHFRELDVVHADLDAVLTHGIRELGLARQPALSVHVRRPPRR</sequence>
<keyword evidence="2" id="KW-0472">Membrane</keyword>
<dbReference type="InterPro" id="IPR046253">
    <property type="entry name" value="DUF6286"/>
</dbReference>
<gene>
    <name evidence="4" type="ORF">RM779_19750</name>
</gene>
<proteinExistence type="predicted"/>
<dbReference type="Proteomes" id="UP001183615">
    <property type="component" value="Unassembled WGS sequence"/>
</dbReference>
<name>A0ABU2S769_9ACTN</name>
<evidence type="ECO:0000256" key="2">
    <source>
        <dbReference type="SAM" id="Phobius"/>
    </source>
</evidence>
<keyword evidence="2" id="KW-0812">Transmembrane</keyword>
<organism evidence="4 5">
    <name type="scientific">Streptomyces johnsoniae</name>
    <dbReference type="NCBI Taxonomy" id="3075532"/>
    <lineage>
        <taxon>Bacteria</taxon>
        <taxon>Bacillati</taxon>
        <taxon>Actinomycetota</taxon>
        <taxon>Actinomycetes</taxon>
        <taxon>Kitasatosporales</taxon>
        <taxon>Streptomycetaceae</taxon>
        <taxon>Streptomyces</taxon>
    </lineage>
</organism>
<accession>A0ABU2S769</accession>
<feature type="compositionally biased region" description="Low complexity" evidence="1">
    <location>
        <begin position="1"/>
        <end position="11"/>
    </location>
</feature>
<evidence type="ECO:0000313" key="4">
    <source>
        <dbReference type="EMBL" id="MDT0444818.1"/>
    </source>
</evidence>
<protein>
    <submittedName>
        <fullName evidence="4">DUF6286 domain-containing protein</fullName>
    </submittedName>
</protein>